<name>A0AAD5XS05_9FUNG</name>
<evidence type="ECO:0000313" key="2">
    <source>
        <dbReference type="EMBL" id="KAJ3203349.1"/>
    </source>
</evidence>
<evidence type="ECO:0000313" key="3">
    <source>
        <dbReference type="Proteomes" id="UP001211065"/>
    </source>
</evidence>
<comment type="caution">
    <text evidence="2">The sequence shown here is derived from an EMBL/GenBank/DDBJ whole genome shotgun (WGS) entry which is preliminary data.</text>
</comment>
<dbReference type="EMBL" id="JADGJW010001443">
    <property type="protein sequence ID" value="KAJ3203349.1"/>
    <property type="molecule type" value="Genomic_DNA"/>
</dbReference>
<keyword evidence="1" id="KW-0472">Membrane</keyword>
<accession>A0AAD5XS05</accession>
<evidence type="ECO:0000256" key="1">
    <source>
        <dbReference type="SAM" id="Phobius"/>
    </source>
</evidence>
<feature type="non-terminal residue" evidence="2">
    <location>
        <position position="84"/>
    </location>
</feature>
<keyword evidence="1" id="KW-1133">Transmembrane helix</keyword>
<sequence length="84" mass="9604">MHWYVGRFLALFGWINVALGIKLYAGDTNLSTILLVSFFIWFLVIIGFTLIFTKKFGQVHHGSGFKKNEGDDLLNKNNAAYEMM</sequence>
<protein>
    <submittedName>
        <fullName evidence="2">Uncharacterized protein</fullName>
    </submittedName>
</protein>
<keyword evidence="1" id="KW-0812">Transmembrane</keyword>
<reference evidence="2" key="1">
    <citation type="submission" date="2020-05" db="EMBL/GenBank/DDBJ databases">
        <title>Phylogenomic resolution of chytrid fungi.</title>
        <authorList>
            <person name="Stajich J.E."/>
            <person name="Amses K."/>
            <person name="Simmons R."/>
            <person name="Seto K."/>
            <person name="Myers J."/>
            <person name="Bonds A."/>
            <person name="Quandt C.A."/>
            <person name="Barry K."/>
            <person name="Liu P."/>
            <person name="Grigoriev I."/>
            <person name="Longcore J.E."/>
            <person name="James T.Y."/>
        </authorList>
    </citation>
    <scope>NUCLEOTIDE SEQUENCE</scope>
    <source>
        <strain evidence="2">JEL0476</strain>
    </source>
</reference>
<dbReference type="AlphaFoldDB" id="A0AAD5XS05"/>
<gene>
    <name evidence="2" type="ORF">HK099_001543</name>
</gene>
<keyword evidence="3" id="KW-1185">Reference proteome</keyword>
<proteinExistence type="predicted"/>
<dbReference type="Proteomes" id="UP001211065">
    <property type="component" value="Unassembled WGS sequence"/>
</dbReference>
<feature type="transmembrane region" description="Helical" evidence="1">
    <location>
        <begin position="30"/>
        <end position="52"/>
    </location>
</feature>
<organism evidence="2 3">
    <name type="scientific">Clydaea vesicula</name>
    <dbReference type="NCBI Taxonomy" id="447962"/>
    <lineage>
        <taxon>Eukaryota</taxon>
        <taxon>Fungi</taxon>
        <taxon>Fungi incertae sedis</taxon>
        <taxon>Chytridiomycota</taxon>
        <taxon>Chytridiomycota incertae sedis</taxon>
        <taxon>Chytridiomycetes</taxon>
        <taxon>Lobulomycetales</taxon>
        <taxon>Lobulomycetaceae</taxon>
        <taxon>Clydaea</taxon>
    </lineage>
</organism>